<accession>A0AAU9FBE2</accession>
<protein>
    <submittedName>
        <fullName evidence="3">Protein D1</fullName>
    </submittedName>
</protein>
<sequence>MLVHHWIMLCLSWTLCGANFDSETEVGKFLRHLEVIPDIIETGPQEFLNVTYLGSIEADRAVELQPMQVRDEPYVAWSAPMTNYYTLLMIDPDAPSAQQPSAREFLHWMVLNIPGNQLIMGDVRVGYVGAIPASGSGMHRYVFLLYRQRDYCKFHFPKLPKHILTGRSNFKSMEFARRYKLGYPVAGNVFTAGWSTDVPALYDSISQGAHQKETTKKLETTN</sequence>
<dbReference type="AlphaFoldDB" id="A0AAU9FBE2"/>
<gene>
    <name evidence="3" type="ORF">DMAD_10928</name>
</gene>
<dbReference type="PROSITE" id="PS01220">
    <property type="entry name" value="PBP"/>
    <property type="match status" value="1"/>
</dbReference>
<organism evidence="3 4">
    <name type="scientific">Drosophila madeirensis</name>
    <name type="common">Fruit fly</name>
    <dbReference type="NCBI Taxonomy" id="30013"/>
    <lineage>
        <taxon>Eukaryota</taxon>
        <taxon>Metazoa</taxon>
        <taxon>Ecdysozoa</taxon>
        <taxon>Arthropoda</taxon>
        <taxon>Hexapoda</taxon>
        <taxon>Insecta</taxon>
        <taxon>Pterygota</taxon>
        <taxon>Neoptera</taxon>
        <taxon>Endopterygota</taxon>
        <taxon>Diptera</taxon>
        <taxon>Brachycera</taxon>
        <taxon>Muscomorpha</taxon>
        <taxon>Ephydroidea</taxon>
        <taxon>Drosophilidae</taxon>
        <taxon>Drosophila</taxon>
        <taxon>Sophophora</taxon>
    </lineage>
</organism>
<dbReference type="Pfam" id="PF01161">
    <property type="entry name" value="PBP"/>
    <property type="match status" value="1"/>
</dbReference>
<dbReference type="EMBL" id="AP029263">
    <property type="protein sequence ID" value="BFF92992.1"/>
    <property type="molecule type" value="Genomic_DNA"/>
</dbReference>
<feature type="chain" id="PRO_5043526902" evidence="2">
    <location>
        <begin position="19"/>
        <end position="222"/>
    </location>
</feature>
<dbReference type="InterPro" id="IPR036610">
    <property type="entry name" value="PEBP-like_sf"/>
</dbReference>
<comment type="similarity">
    <text evidence="1">Belongs to the phosphatidylethanolamine-binding protein family.</text>
</comment>
<evidence type="ECO:0000313" key="3">
    <source>
        <dbReference type="EMBL" id="BFF92992.1"/>
    </source>
</evidence>
<keyword evidence="4" id="KW-1185">Reference proteome</keyword>
<name>A0AAU9FBE2_DROMD</name>
<proteinExistence type="inferred from homology"/>
<feature type="signal peptide" evidence="2">
    <location>
        <begin position="1"/>
        <end position="18"/>
    </location>
</feature>
<dbReference type="PANTHER" id="PTHR11362">
    <property type="entry name" value="PHOSPHATIDYLETHANOLAMINE-BINDING PROTEIN"/>
    <property type="match status" value="1"/>
</dbReference>
<reference evidence="3 4" key="1">
    <citation type="submission" date="2024-02" db="EMBL/GenBank/DDBJ databases">
        <title>A chromosome-level genome assembly of Drosophila madeirensis, a fruit fly species endemic to Madeira island.</title>
        <authorList>
            <person name="Tomihara K."/>
            <person name="Llopart A."/>
            <person name="Yamamoto D."/>
        </authorList>
    </citation>
    <scope>NUCLEOTIDE SEQUENCE [LARGE SCALE GENOMIC DNA]</scope>
    <source>
        <strain evidence="3 4">RF1</strain>
    </source>
</reference>
<dbReference type="InterPro" id="IPR008914">
    <property type="entry name" value="PEBP"/>
</dbReference>
<dbReference type="InterPro" id="IPR001858">
    <property type="entry name" value="Phosphatidylethanolamine-bd_CS"/>
</dbReference>
<evidence type="ECO:0000313" key="4">
    <source>
        <dbReference type="Proteomes" id="UP001500889"/>
    </source>
</evidence>
<dbReference type="SUPFAM" id="SSF49777">
    <property type="entry name" value="PEBP-like"/>
    <property type="match status" value="1"/>
</dbReference>
<evidence type="ECO:0000256" key="1">
    <source>
        <dbReference type="ARBA" id="ARBA00007091"/>
    </source>
</evidence>
<dbReference type="Gene3D" id="3.90.280.10">
    <property type="entry name" value="PEBP-like"/>
    <property type="match status" value="1"/>
</dbReference>
<dbReference type="Proteomes" id="UP001500889">
    <property type="component" value="Chromosome O"/>
</dbReference>
<dbReference type="PANTHER" id="PTHR11362:SF44">
    <property type="entry name" value="PHOSPHATIDYLETHANOLAMINE-BINDING PROTEIN"/>
    <property type="match status" value="1"/>
</dbReference>
<dbReference type="InterPro" id="IPR035810">
    <property type="entry name" value="PEBP_euk"/>
</dbReference>
<keyword evidence="2" id="KW-0732">Signal</keyword>
<evidence type="ECO:0000256" key="2">
    <source>
        <dbReference type="SAM" id="SignalP"/>
    </source>
</evidence>
<dbReference type="CDD" id="cd00866">
    <property type="entry name" value="PEBP_euk"/>
    <property type="match status" value="1"/>
</dbReference>